<keyword evidence="6 12" id="KW-0547">Nucleotide-binding</keyword>
<evidence type="ECO:0000256" key="12">
    <source>
        <dbReference type="PROSITE-ProRule" id="PRU10141"/>
    </source>
</evidence>
<dbReference type="InterPro" id="IPR001245">
    <property type="entry name" value="Ser-Thr/Tyr_kinase_cat_dom"/>
</dbReference>
<sequence>MATLLVIFLALSSLGNALSTSSFIPKDNFLIDCGSDNAATLPDGREFKSDPQARSFLQANDEYMVSADGVNVSSYPIYSNARIFIQEAKYSFHLVQPGFHWIRLHFYPIKNNVFDLQKATFSVFTDTYVLLHSFNVNNTEKAILKEYLINATEPQLTLAFIPLKNSAAFINAIEVVSAPDDLIFDTGSGLFPVSEFGGLTAYGFEAVYRLNNGGPLITSSNDTLGRTWEPDDTYLTNKNLAKNASVATNAIKFPKDNPTISPLIAPQTVYSSVTEMGDAGVNQPNFNVSWKFDVDDAFSYLVRLHFCDIVSKGLNELYFNVYVNGKMAISNLDLSAITGALATPYYKDIVVNATLMSEGLTVQVGPANADGGNANAILNGVEVLKMSNSVNSLDGEFGVDGRRIGGSNRGTVAAVGFAMMFGAFVGLGAMVIKWHKRPQDWQKRNSFSSWLLPLHAGDTSFMSSKNSMGKSNIFSSSMGLGRYFSFSELQEATKNFDSKNIIGVGGFGNVYLGVIDEGTQVAVKRGNPQSEQGINEFQTEIQMLSKLRHRHLVSLIGYCDENDEMILVYEYMPSGHFRDHLYGKNMTMTPLSWKQRLEICIGAARGLHYLHTGTAQGIIHRDVKTTNILLDENLTAKVSDFGLSKDAPMGQGHVSTAVKGSFGYLDPEYFRRQQLTEKSDVYSFGVVLLEALCARPAINPQLPREQVNLADWAMQWKRKGLLDKIIDPHLVGSINPESMKKFAEAAEKCLADHGVDRPSMGDVLWNLEYALQLQEAFTQGKAEDEIKSSAAVPTSPAPQTPSTPSDAPEVINAPPVNDAPPVNNAPSVNNTPAEAEAESEARAVDDHSGMFAQFDRLNGR</sequence>
<keyword evidence="9 14" id="KW-1133">Transmembrane helix</keyword>
<dbReference type="FunFam" id="2.60.120.430:FF:000001">
    <property type="entry name" value="Receptor-like protein kinase FERONIA"/>
    <property type="match status" value="1"/>
</dbReference>
<evidence type="ECO:0000256" key="9">
    <source>
        <dbReference type="ARBA" id="ARBA00022989"/>
    </source>
</evidence>
<evidence type="ECO:0000256" key="2">
    <source>
        <dbReference type="ARBA" id="ARBA00022527"/>
    </source>
</evidence>
<evidence type="ECO:0000256" key="8">
    <source>
        <dbReference type="ARBA" id="ARBA00022840"/>
    </source>
</evidence>
<feature type="domain" description="Protein kinase" evidence="16">
    <location>
        <begin position="496"/>
        <end position="770"/>
    </location>
</feature>
<dbReference type="RefSeq" id="XP_027355611.1">
    <property type="nucleotide sequence ID" value="XM_027499810.1"/>
</dbReference>
<dbReference type="AlphaFoldDB" id="A0A8B8LGW4"/>
<keyword evidence="8 12" id="KW-0067">ATP-binding</keyword>
<dbReference type="InterPro" id="IPR024788">
    <property type="entry name" value="Malectin-like_Carb-bd_dom"/>
</dbReference>
<dbReference type="InterPro" id="IPR017441">
    <property type="entry name" value="Protein_kinase_ATP_BS"/>
</dbReference>
<name>A0A8B8LGW4_ABRPR</name>
<evidence type="ECO:0000256" key="13">
    <source>
        <dbReference type="SAM" id="MobiDB-lite"/>
    </source>
</evidence>
<feature type="region of interest" description="Disordered" evidence="13">
    <location>
        <begin position="782"/>
        <end position="860"/>
    </location>
</feature>
<comment type="subcellular location">
    <subcellularLocation>
        <location evidence="1">Membrane</location>
        <topology evidence="1">Single-pass membrane protein</topology>
    </subcellularLocation>
</comment>
<keyword evidence="11" id="KW-0325">Glycoprotein</keyword>
<dbReference type="CDD" id="cd14066">
    <property type="entry name" value="STKc_IRAK"/>
    <property type="match status" value="1"/>
</dbReference>
<organism evidence="17 18">
    <name type="scientific">Abrus precatorius</name>
    <name type="common">Indian licorice</name>
    <name type="synonym">Glycine abrus</name>
    <dbReference type="NCBI Taxonomy" id="3816"/>
    <lineage>
        <taxon>Eukaryota</taxon>
        <taxon>Viridiplantae</taxon>
        <taxon>Streptophyta</taxon>
        <taxon>Embryophyta</taxon>
        <taxon>Tracheophyta</taxon>
        <taxon>Spermatophyta</taxon>
        <taxon>Magnoliopsida</taxon>
        <taxon>eudicotyledons</taxon>
        <taxon>Gunneridae</taxon>
        <taxon>Pentapetalae</taxon>
        <taxon>rosids</taxon>
        <taxon>fabids</taxon>
        <taxon>Fabales</taxon>
        <taxon>Fabaceae</taxon>
        <taxon>Papilionoideae</taxon>
        <taxon>50 kb inversion clade</taxon>
        <taxon>NPAAA clade</taxon>
        <taxon>indigoferoid/millettioid clade</taxon>
        <taxon>Abreae</taxon>
        <taxon>Abrus</taxon>
    </lineage>
</organism>
<dbReference type="Pfam" id="PF12819">
    <property type="entry name" value="Malectin_like"/>
    <property type="match status" value="1"/>
</dbReference>
<dbReference type="InterPro" id="IPR011009">
    <property type="entry name" value="Kinase-like_dom_sf"/>
</dbReference>
<keyword evidence="2" id="KW-0723">Serine/threonine-protein kinase</keyword>
<dbReference type="Proteomes" id="UP000694853">
    <property type="component" value="Unplaced"/>
</dbReference>
<dbReference type="OrthoDB" id="264917at2759"/>
<evidence type="ECO:0000256" key="10">
    <source>
        <dbReference type="ARBA" id="ARBA00023136"/>
    </source>
</evidence>
<dbReference type="InterPro" id="IPR008271">
    <property type="entry name" value="Ser/Thr_kinase_AS"/>
</dbReference>
<dbReference type="PROSITE" id="PS00107">
    <property type="entry name" value="PROTEIN_KINASE_ATP"/>
    <property type="match status" value="1"/>
</dbReference>
<dbReference type="FunFam" id="3.30.200.20:FF:000039">
    <property type="entry name" value="receptor-like protein kinase FERONIA"/>
    <property type="match status" value="1"/>
</dbReference>
<dbReference type="PROSITE" id="PS00108">
    <property type="entry name" value="PROTEIN_KINASE_ST"/>
    <property type="match status" value="1"/>
</dbReference>
<feature type="transmembrane region" description="Helical" evidence="14">
    <location>
        <begin position="412"/>
        <end position="434"/>
    </location>
</feature>
<keyword evidence="5 15" id="KW-0732">Signal</keyword>
<evidence type="ECO:0000256" key="4">
    <source>
        <dbReference type="ARBA" id="ARBA00022692"/>
    </source>
</evidence>
<keyword evidence="7" id="KW-0418">Kinase</keyword>
<evidence type="ECO:0000256" key="5">
    <source>
        <dbReference type="ARBA" id="ARBA00022729"/>
    </source>
</evidence>
<protein>
    <submittedName>
        <fullName evidence="18">Probable receptor-like protein kinase At4g39110</fullName>
    </submittedName>
</protein>
<feature type="compositionally biased region" description="Basic and acidic residues" evidence="13">
    <location>
        <begin position="839"/>
        <end position="848"/>
    </location>
</feature>
<dbReference type="PANTHER" id="PTHR47989">
    <property type="entry name" value="OS01G0750732 PROTEIN"/>
    <property type="match status" value="1"/>
</dbReference>
<dbReference type="GO" id="GO:0016020">
    <property type="term" value="C:membrane"/>
    <property type="evidence" value="ECO:0007669"/>
    <property type="project" value="UniProtKB-SubCell"/>
</dbReference>
<dbReference type="GO" id="GO:0005524">
    <property type="term" value="F:ATP binding"/>
    <property type="evidence" value="ECO:0007669"/>
    <property type="project" value="UniProtKB-UniRule"/>
</dbReference>
<dbReference type="FunFam" id="2.60.120.430:FF:000005">
    <property type="entry name" value="Putative receptor-like protein kinase"/>
    <property type="match status" value="1"/>
</dbReference>
<evidence type="ECO:0000256" key="15">
    <source>
        <dbReference type="SAM" id="SignalP"/>
    </source>
</evidence>
<evidence type="ECO:0000256" key="11">
    <source>
        <dbReference type="ARBA" id="ARBA00023180"/>
    </source>
</evidence>
<evidence type="ECO:0000256" key="1">
    <source>
        <dbReference type="ARBA" id="ARBA00004167"/>
    </source>
</evidence>
<dbReference type="SMART" id="SM00220">
    <property type="entry name" value="S_TKc"/>
    <property type="match status" value="1"/>
</dbReference>
<dbReference type="SUPFAM" id="SSF56112">
    <property type="entry name" value="Protein kinase-like (PK-like)"/>
    <property type="match status" value="1"/>
</dbReference>
<dbReference type="Gene3D" id="3.30.200.20">
    <property type="entry name" value="Phosphorylase Kinase, domain 1"/>
    <property type="match status" value="1"/>
</dbReference>
<feature type="binding site" evidence="12">
    <location>
        <position position="524"/>
    </location>
    <ligand>
        <name>ATP</name>
        <dbReference type="ChEBI" id="CHEBI:30616"/>
    </ligand>
</feature>
<keyword evidence="10 14" id="KW-0472">Membrane</keyword>
<evidence type="ECO:0000256" key="7">
    <source>
        <dbReference type="ARBA" id="ARBA00022777"/>
    </source>
</evidence>
<dbReference type="Gene3D" id="2.60.120.430">
    <property type="entry name" value="Galactose-binding lectin"/>
    <property type="match status" value="2"/>
</dbReference>
<evidence type="ECO:0000256" key="3">
    <source>
        <dbReference type="ARBA" id="ARBA00022679"/>
    </source>
</evidence>
<evidence type="ECO:0000313" key="18">
    <source>
        <dbReference type="RefSeq" id="XP_027355611.1"/>
    </source>
</evidence>
<accession>A0A8B8LGW4</accession>
<evidence type="ECO:0000256" key="14">
    <source>
        <dbReference type="SAM" id="Phobius"/>
    </source>
</evidence>
<feature type="compositionally biased region" description="Low complexity" evidence="13">
    <location>
        <begin position="802"/>
        <end position="834"/>
    </location>
</feature>
<dbReference type="Gene3D" id="1.10.510.10">
    <property type="entry name" value="Transferase(Phosphotransferase) domain 1"/>
    <property type="match status" value="1"/>
</dbReference>
<dbReference type="PROSITE" id="PS50011">
    <property type="entry name" value="PROTEIN_KINASE_DOM"/>
    <property type="match status" value="1"/>
</dbReference>
<evidence type="ECO:0000256" key="6">
    <source>
        <dbReference type="ARBA" id="ARBA00022741"/>
    </source>
</evidence>
<dbReference type="FunFam" id="1.10.510.10:FF:000058">
    <property type="entry name" value="Receptor-like protein kinase FERONIA"/>
    <property type="match status" value="1"/>
</dbReference>
<dbReference type="KEGG" id="aprc:113865336"/>
<feature type="chain" id="PRO_5034464173" evidence="15">
    <location>
        <begin position="18"/>
        <end position="860"/>
    </location>
</feature>
<reference evidence="18" key="2">
    <citation type="submission" date="2025-08" db="UniProtKB">
        <authorList>
            <consortium name="RefSeq"/>
        </authorList>
    </citation>
    <scope>IDENTIFICATION</scope>
    <source>
        <tissue evidence="18">Young leaves</tissue>
    </source>
</reference>
<keyword evidence="17" id="KW-1185">Reference proteome</keyword>
<keyword evidence="3" id="KW-0808">Transferase</keyword>
<reference evidence="17" key="1">
    <citation type="journal article" date="2019" name="Toxins">
        <title>Detection of Abrin-Like and Prepropulchellin-Like Toxin Genes and Transcripts Using Whole Genome Sequencing and Full-Length Transcript Sequencing of Abrus precatorius.</title>
        <authorList>
            <person name="Hovde B.T."/>
            <person name="Daligault H.E."/>
            <person name="Hanschen E.R."/>
            <person name="Kunde Y.A."/>
            <person name="Johnson M.B."/>
            <person name="Starkenburg S.R."/>
            <person name="Johnson S.L."/>
        </authorList>
    </citation>
    <scope>NUCLEOTIDE SEQUENCE [LARGE SCALE GENOMIC DNA]</scope>
</reference>
<evidence type="ECO:0000313" key="17">
    <source>
        <dbReference type="Proteomes" id="UP000694853"/>
    </source>
</evidence>
<keyword evidence="4 14" id="KW-0812">Transmembrane</keyword>
<dbReference type="Pfam" id="PF07714">
    <property type="entry name" value="PK_Tyr_Ser-Thr"/>
    <property type="match status" value="1"/>
</dbReference>
<evidence type="ECO:0000259" key="16">
    <source>
        <dbReference type="PROSITE" id="PS50011"/>
    </source>
</evidence>
<gene>
    <name evidence="18" type="primary">LOC113865336</name>
</gene>
<dbReference type="GO" id="GO:0004674">
    <property type="term" value="F:protein serine/threonine kinase activity"/>
    <property type="evidence" value="ECO:0007669"/>
    <property type="project" value="UniProtKB-KW"/>
</dbReference>
<proteinExistence type="predicted"/>
<dbReference type="GeneID" id="113865336"/>
<feature type="signal peptide" evidence="15">
    <location>
        <begin position="1"/>
        <end position="17"/>
    </location>
</feature>
<dbReference type="InterPro" id="IPR000719">
    <property type="entry name" value="Prot_kinase_dom"/>
</dbReference>
<dbReference type="PANTHER" id="PTHR47989:SF62">
    <property type="entry name" value="OS05G0423500 PROTEIN"/>
    <property type="match status" value="1"/>
</dbReference>